<proteinExistence type="predicted"/>
<accession>A0AAV9UJK4</accession>
<name>A0AAV9UJK4_9PEZI</name>
<evidence type="ECO:0000313" key="2">
    <source>
        <dbReference type="EMBL" id="KAK6343571.1"/>
    </source>
</evidence>
<feature type="signal peptide" evidence="1">
    <location>
        <begin position="1"/>
        <end position="17"/>
    </location>
</feature>
<reference evidence="2 3" key="1">
    <citation type="submission" date="2019-10" db="EMBL/GenBank/DDBJ databases">
        <authorList>
            <person name="Palmer J.M."/>
        </authorList>
    </citation>
    <scope>NUCLEOTIDE SEQUENCE [LARGE SCALE GENOMIC DNA]</scope>
    <source>
        <strain evidence="2 3">TWF730</strain>
    </source>
</reference>
<dbReference type="EMBL" id="JAVHNS010000009">
    <property type="protein sequence ID" value="KAK6343571.1"/>
    <property type="molecule type" value="Genomic_DNA"/>
</dbReference>
<organism evidence="2 3">
    <name type="scientific">Orbilia blumenaviensis</name>
    <dbReference type="NCBI Taxonomy" id="1796055"/>
    <lineage>
        <taxon>Eukaryota</taxon>
        <taxon>Fungi</taxon>
        <taxon>Dikarya</taxon>
        <taxon>Ascomycota</taxon>
        <taxon>Pezizomycotina</taxon>
        <taxon>Orbiliomycetes</taxon>
        <taxon>Orbiliales</taxon>
        <taxon>Orbiliaceae</taxon>
        <taxon>Orbilia</taxon>
    </lineage>
</organism>
<dbReference type="AlphaFoldDB" id="A0AAV9UJK4"/>
<comment type="caution">
    <text evidence="2">The sequence shown here is derived from an EMBL/GenBank/DDBJ whole genome shotgun (WGS) entry which is preliminary data.</text>
</comment>
<feature type="chain" id="PRO_5043609014" evidence="1">
    <location>
        <begin position="18"/>
        <end position="305"/>
    </location>
</feature>
<keyword evidence="1" id="KW-0732">Signal</keyword>
<evidence type="ECO:0000313" key="3">
    <source>
        <dbReference type="Proteomes" id="UP001373714"/>
    </source>
</evidence>
<dbReference type="Proteomes" id="UP001373714">
    <property type="component" value="Unassembled WGS sequence"/>
</dbReference>
<keyword evidence="3" id="KW-1185">Reference proteome</keyword>
<gene>
    <name evidence="2" type="ORF">TWF730_011161</name>
</gene>
<protein>
    <submittedName>
        <fullName evidence="2">Uncharacterized protein</fullName>
    </submittedName>
</protein>
<sequence>MLIFVAPIFFIVPAITANSVTWIRCPSNPNELDSQWPATPSALTYNLQALLSLVSKKEYTREIHSRLLPHKIKLEYKTLRQWERGRGISCPCPMASLRNLYWFITENKLHCYPSELSLAKVFSQVVEIDSEAWNTTAPNNWNNQRAAQGQDEADEEQTHEYLPGELEVIDTEYSDDPEVDTAFQYFSYGPAKHLSILIHLHTDELDQYREDLISTDEHIKAAPTLYWDIVEQIKDWTKLYYELDAFLNTVRAFRKSLWVLRNRQATPEELKRLTQGKELKRPLSKKIVECFGSLCNNKKRPNLNT</sequence>
<evidence type="ECO:0000256" key="1">
    <source>
        <dbReference type="SAM" id="SignalP"/>
    </source>
</evidence>